<keyword evidence="6" id="KW-0547">Nucleotide-binding</keyword>
<dbReference type="InterPro" id="IPR049730">
    <property type="entry name" value="SNF2/RAD54-like_C"/>
</dbReference>
<feature type="compositionally biased region" description="Acidic residues" evidence="16">
    <location>
        <begin position="68"/>
        <end position="78"/>
    </location>
</feature>
<feature type="compositionally biased region" description="Low complexity" evidence="16">
    <location>
        <begin position="616"/>
        <end position="630"/>
    </location>
</feature>
<dbReference type="OrthoDB" id="2020972at2759"/>
<sequence length="1284" mass="145723">MNKDGILSDKLKKMESVQPNGHLGDDDIIIIDSQSEEHKVGAKTNVSNDLYEEHKEPVMDNNVKEETSITDDDSEADSYESFLRESDNEQASACDEDTEVPLTEEEVEELVYEFLEVESKAAEAQESLEKESLDKIETEVRLELSERLQGDELESAVSTEMEQFQLQWENVLDDLETRSSVLLEQLDAAGIELPRLYKSIESQVPNVCETEAWKSRAHWAGFQVPEEANLSIRKADEYLQSCRPVRRKHGRMLEEGASGFLAGKLPVGDADSVEYKENSWSSFNEFIKSKEIAENTFGSSNWASVYLASTPQEAAALGLQFPGVNEVEEISEVDGIFGDIKGVDEVELSEEQRRRYRKVKEEDDAKIMNCLQRRLKGKRTRGTKANILQVTTNPAFPVLQENFGLDSSCHEVAKSDLPSFKKLKTDETLEHTCEDDEELFQRRSETVIIESDDELQIDSKPTLQNDGEGSSARVEKVVDIIDLDLFPSQSPKLSAKTLPKDFKCTICTEMLNASDVHRHPVLDVTVCGPCRFLVIEKNRLEDPVSGGYCTWCVQNILLQSCSSCKLLFCKYCLSKNLGEECLSEAKATGWQCCCCVPSQLEILISECDKALSGVESSDSDSSNLDLSGLETSGPVSKQRMKKKIRRIIDDTELGEETKRKIAMEKARQDHLKSMQEQSASKLKSENVGTSFGAPLDVSDAGDGHIVNLAREEDEEPVRIPSSMSSKLKPHQVEGIRFMWENAIQSVKKVKSGDKGLGCILAHNMGLGKTFQVITFLYTVMKCAQLGLRTALIVTPVNVLHNWRKEFSKWCPAELKPLRVFMLEDVARLKRPDLLTKWRAKGGVLLIGYSSFRNLSLGKHVKDKNVANEIAYALQCGPDILVCDEAHMIKNRRADITQALKQVRTQRRIALTGSPLQNNLMEYYCMVDFVREGFLGSSHEFRNRFQNPIENGQHTNSTSDDVKIMNQRSHILFEQLKGFVQRMSMNVVKNDLPPKKVFVITVNLSQLQRKLYRRFLDVHGFSSIGYSEKSNSSFFAKYQTLAQVWNHPGLLQMAREQRGNLRREDGVENFMMDESSSDDNTENYLPNGEKKDRPDQQSKKCNFLNEENNWWEELLDDNTYMEADYSGKMILLLDILSKSSELGDKVLVFSQSLTTLDLVEFYLSKLQIKGKEGKYWKQGKDWYRLDGSTPSSERQNLVEMFNDPENARVKCTLISTRAGSLGINLQAANRVVLLDGSWNPTHDLQAIYRVWRYGQTKPVYAYRLMAHRTMEEKIYKRQLLILNEC</sequence>
<proteinExistence type="inferred from homology"/>
<dbReference type="Gene3D" id="3.40.50.300">
    <property type="entry name" value="P-loop containing nucleotide triphosphate hydrolases"/>
    <property type="match status" value="1"/>
</dbReference>
<evidence type="ECO:0000256" key="14">
    <source>
        <dbReference type="ARBA" id="ARBA00023242"/>
    </source>
</evidence>
<dbReference type="InterPro" id="IPR027417">
    <property type="entry name" value="P-loop_NTPase"/>
</dbReference>
<keyword evidence="12" id="KW-0779">Telomere</keyword>
<feature type="compositionally biased region" description="Basic and acidic residues" evidence="16">
    <location>
        <begin position="1087"/>
        <end position="1097"/>
    </location>
</feature>
<keyword evidence="21" id="KW-1185">Reference proteome</keyword>
<gene>
    <name evidence="20" type="ORF">HU200_022153</name>
</gene>
<evidence type="ECO:0000256" key="7">
    <source>
        <dbReference type="ARBA" id="ARBA00022771"/>
    </source>
</evidence>
<dbReference type="SMART" id="SM00490">
    <property type="entry name" value="HELICc"/>
    <property type="match status" value="1"/>
</dbReference>
<evidence type="ECO:0000259" key="17">
    <source>
        <dbReference type="PROSITE" id="PS51192"/>
    </source>
</evidence>
<dbReference type="CDD" id="cd11726">
    <property type="entry name" value="ADDz_ATRX"/>
    <property type="match status" value="1"/>
</dbReference>
<evidence type="ECO:0000256" key="3">
    <source>
        <dbReference type="ARBA" id="ARBA00007025"/>
    </source>
</evidence>
<feature type="region of interest" description="Disordered" evidence="16">
    <location>
        <begin position="616"/>
        <end position="635"/>
    </location>
</feature>
<evidence type="ECO:0000256" key="2">
    <source>
        <dbReference type="ARBA" id="ARBA00004574"/>
    </source>
</evidence>
<feature type="domain" description="PHD-type" evidence="19">
    <location>
        <begin position="492"/>
        <end position="623"/>
    </location>
</feature>
<dbReference type="InterPro" id="IPR038718">
    <property type="entry name" value="SNF2-like_sf"/>
</dbReference>
<organism evidence="20 21">
    <name type="scientific">Digitaria exilis</name>
    <dbReference type="NCBI Taxonomy" id="1010633"/>
    <lineage>
        <taxon>Eukaryota</taxon>
        <taxon>Viridiplantae</taxon>
        <taxon>Streptophyta</taxon>
        <taxon>Embryophyta</taxon>
        <taxon>Tracheophyta</taxon>
        <taxon>Spermatophyta</taxon>
        <taxon>Magnoliopsida</taxon>
        <taxon>Liliopsida</taxon>
        <taxon>Poales</taxon>
        <taxon>Poaceae</taxon>
        <taxon>PACMAD clade</taxon>
        <taxon>Panicoideae</taxon>
        <taxon>Panicodae</taxon>
        <taxon>Paniceae</taxon>
        <taxon>Anthephorinae</taxon>
        <taxon>Digitaria</taxon>
    </lineage>
</organism>
<dbReference type="Pfam" id="PF00271">
    <property type="entry name" value="Helicase_C"/>
    <property type="match status" value="1"/>
</dbReference>
<dbReference type="InterPro" id="IPR025766">
    <property type="entry name" value="ADD"/>
</dbReference>
<evidence type="ECO:0000259" key="18">
    <source>
        <dbReference type="PROSITE" id="PS51194"/>
    </source>
</evidence>
<dbReference type="InterPro" id="IPR000330">
    <property type="entry name" value="SNF2_N"/>
</dbReference>
<dbReference type="Proteomes" id="UP000636709">
    <property type="component" value="Unassembled WGS sequence"/>
</dbReference>
<evidence type="ECO:0000256" key="6">
    <source>
        <dbReference type="ARBA" id="ARBA00022741"/>
    </source>
</evidence>
<evidence type="ECO:0000256" key="10">
    <source>
        <dbReference type="ARBA" id="ARBA00022833"/>
    </source>
</evidence>
<feature type="domain" description="Helicase C-terminal" evidence="18">
    <location>
        <begin position="1130"/>
        <end position="1284"/>
    </location>
</feature>
<dbReference type="GO" id="GO:0004386">
    <property type="term" value="F:helicase activity"/>
    <property type="evidence" value="ECO:0007669"/>
    <property type="project" value="UniProtKB-KW"/>
</dbReference>
<keyword evidence="8" id="KW-0378">Hydrolase</keyword>
<dbReference type="GO" id="GO:0005634">
    <property type="term" value="C:nucleus"/>
    <property type="evidence" value="ECO:0007669"/>
    <property type="project" value="UniProtKB-SubCell"/>
</dbReference>
<dbReference type="GO" id="GO:0003677">
    <property type="term" value="F:DNA binding"/>
    <property type="evidence" value="ECO:0007669"/>
    <property type="project" value="UniProtKB-KW"/>
</dbReference>
<dbReference type="CDD" id="cd18793">
    <property type="entry name" value="SF2_C_SNF"/>
    <property type="match status" value="1"/>
</dbReference>
<evidence type="ECO:0000256" key="4">
    <source>
        <dbReference type="ARBA" id="ARBA00022454"/>
    </source>
</evidence>
<reference evidence="20" key="1">
    <citation type="submission" date="2020-07" db="EMBL/GenBank/DDBJ databases">
        <title>Genome sequence and genetic diversity analysis of an under-domesticated orphan crop, white fonio (Digitaria exilis).</title>
        <authorList>
            <person name="Bennetzen J.L."/>
            <person name="Chen S."/>
            <person name="Ma X."/>
            <person name="Wang X."/>
            <person name="Yssel A.E.J."/>
            <person name="Chaluvadi S.R."/>
            <person name="Johnson M."/>
            <person name="Gangashetty P."/>
            <person name="Hamidou F."/>
            <person name="Sanogo M.D."/>
            <person name="Zwaenepoel A."/>
            <person name="Wallace J."/>
            <person name="Van De Peer Y."/>
            <person name="Van Deynze A."/>
        </authorList>
    </citation>
    <scope>NUCLEOTIDE SEQUENCE</scope>
    <source>
        <tissue evidence="20">Leaves</tissue>
    </source>
</reference>
<dbReference type="Pfam" id="PF00176">
    <property type="entry name" value="SNF2-rel_dom"/>
    <property type="match status" value="1"/>
</dbReference>
<comment type="similarity">
    <text evidence="3">Belongs to the SNF2/RAD54 helicase family.</text>
</comment>
<evidence type="ECO:0000256" key="9">
    <source>
        <dbReference type="ARBA" id="ARBA00022806"/>
    </source>
</evidence>
<feature type="region of interest" description="Disordered" evidence="16">
    <location>
        <begin position="1069"/>
        <end position="1098"/>
    </location>
</feature>
<feature type="compositionally biased region" description="Basic and acidic residues" evidence="16">
    <location>
        <begin position="1"/>
        <end position="15"/>
    </location>
</feature>
<feature type="compositionally biased region" description="Basic and acidic residues" evidence="16">
    <location>
        <begin position="51"/>
        <end position="67"/>
    </location>
</feature>
<evidence type="ECO:0000259" key="19">
    <source>
        <dbReference type="PROSITE" id="PS51533"/>
    </source>
</evidence>
<dbReference type="SMART" id="SM00487">
    <property type="entry name" value="DEXDc"/>
    <property type="match status" value="1"/>
</dbReference>
<keyword evidence="13" id="KW-0238">DNA-binding</keyword>
<feature type="domain" description="Helicase ATP-binding" evidence="17">
    <location>
        <begin position="749"/>
        <end position="932"/>
    </location>
</feature>
<keyword evidence="14" id="KW-0539">Nucleus</keyword>
<evidence type="ECO:0000313" key="21">
    <source>
        <dbReference type="Proteomes" id="UP000636709"/>
    </source>
</evidence>
<evidence type="ECO:0000256" key="15">
    <source>
        <dbReference type="ARBA" id="ARBA00031106"/>
    </source>
</evidence>
<dbReference type="GO" id="GO:0000781">
    <property type="term" value="C:chromosome, telomeric region"/>
    <property type="evidence" value="ECO:0007669"/>
    <property type="project" value="UniProtKB-SubCell"/>
</dbReference>
<dbReference type="GO" id="GO:0016887">
    <property type="term" value="F:ATP hydrolysis activity"/>
    <property type="evidence" value="ECO:0007669"/>
    <property type="project" value="InterPro"/>
</dbReference>
<protein>
    <recommendedName>
        <fullName evidence="15">ATP-dependent helicase ATRX</fullName>
    </recommendedName>
</protein>
<dbReference type="InterPro" id="IPR001650">
    <property type="entry name" value="Helicase_C-like"/>
</dbReference>
<dbReference type="PROSITE" id="PS51533">
    <property type="entry name" value="ADD"/>
    <property type="match status" value="1"/>
</dbReference>
<evidence type="ECO:0000313" key="20">
    <source>
        <dbReference type="EMBL" id="KAF8723007.1"/>
    </source>
</evidence>
<evidence type="ECO:0000256" key="5">
    <source>
        <dbReference type="ARBA" id="ARBA00022723"/>
    </source>
</evidence>
<comment type="subcellular location">
    <subcellularLocation>
        <location evidence="2">Chromosome</location>
        <location evidence="2">Telomere</location>
    </subcellularLocation>
    <subcellularLocation>
        <location evidence="1">Nucleus</location>
    </subcellularLocation>
</comment>
<evidence type="ECO:0000256" key="1">
    <source>
        <dbReference type="ARBA" id="ARBA00004123"/>
    </source>
</evidence>
<evidence type="ECO:0000256" key="13">
    <source>
        <dbReference type="ARBA" id="ARBA00023125"/>
    </source>
</evidence>
<dbReference type="PANTHER" id="PTHR45797:SF1">
    <property type="entry name" value="HELICASE ARIP4"/>
    <property type="match status" value="1"/>
</dbReference>
<feature type="region of interest" description="Disordered" evidence="16">
    <location>
        <begin position="1"/>
        <end position="101"/>
    </location>
</feature>
<keyword evidence="7" id="KW-0863">Zinc-finger</keyword>
<comment type="caution">
    <text evidence="20">The sequence shown here is derived from an EMBL/GenBank/DDBJ whole genome shotgun (WGS) entry which is preliminary data.</text>
</comment>
<evidence type="ECO:0000256" key="12">
    <source>
        <dbReference type="ARBA" id="ARBA00022895"/>
    </source>
</evidence>
<keyword evidence="10" id="KW-0862">Zinc</keyword>
<dbReference type="Gene3D" id="3.40.50.10810">
    <property type="entry name" value="Tandem AAA-ATPase domain"/>
    <property type="match status" value="1"/>
</dbReference>
<dbReference type="GO" id="GO:0008270">
    <property type="term" value="F:zinc ion binding"/>
    <property type="evidence" value="ECO:0007669"/>
    <property type="project" value="UniProtKB-KW"/>
</dbReference>
<dbReference type="EMBL" id="JACEFO010001669">
    <property type="protein sequence ID" value="KAF8723007.1"/>
    <property type="molecule type" value="Genomic_DNA"/>
</dbReference>
<keyword evidence="9" id="KW-0347">Helicase</keyword>
<evidence type="ECO:0000256" key="11">
    <source>
        <dbReference type="ARBA" id="ARBA00022840"/>
    </source>
</evidence>
<dbReference type="InterPro" id="IPR014001">
    <property type="entry name" value="Helicase_ATP-bd"/>
</dbReference>
<dbReference type="GO" id="GO:0005524">
    <property type="term" value="F:ATP binding"/>
    <property type="evidence" value="ECO:0007669"/>
    <property type="project" value="UniProtKB-KW"/>
</dbReference>
<dbReference type="PROSITE" id="PS51194">
    <property type="entry name" value="HELICASE_CTER"/>
    <property type="match status" value="1"/>
</dbReference>
<accession>A0A835EXS7</accession>
<dbReference type="InterPro" id="IPR044574">
    <property type="entry name" value="ARIP4-like"/>
</dbReference>
<keyword evidence="5" id="KW-0479">Metal-binding</keyword>
<dbReference type="PROSITE" id="PS51192">
    <property type="entry name" value="HELICASE_ATP_BIND_1"/>
    <property type="match status" value="1"/>
</dbReference>
<dbReference type="PANTHER" id="PTHR45797">
    <property type="entry name" value="RAD54-LIKE"/>
    <property type="match status" value="1"/>
</dbReference>
<name>A0A835EXS7_9POAL</name>
<keyword evidence="11" id="KW-0067">ATP-binding</keyword>
<dbReference type="SUPFAM" id="SSF52540">
    <property type="entry name" value="P-loop containing nucleoside triphosphate hydrolases"/>
    <property type="match status" value="2"/>
</dbReference>
<evidence type="ECO:0000256" key="16">
    <source>
        <dbReference type="SAM" id="MobiDB-lite"/>
    </source>
</evidence>
<keyword evidence="4" id="KW-0158">Chromosome</keyword>
<evidence type="ECO:0000256" key="8">
    <source>
        <dbReference type="ARBA" id="ARBA00022801"/>
    </source>
</evidence>